<dbReference type="AlphaFoldDB" id="A9TQE1"/>
<accession>A9TQE1</accession>
<gene>
    <name evidence="2" type="primary">LOC112281920</name>
    <name evidence="1" type="ORF">PHYPA_005714</name>
</gene>
<dbReference type="HOGENOM" id="CLU_951208_0_0_1"/>
<dbReference type="GeneID" id="112281920"/>
<evidence type="ECO:0000313" key="1">
    <source>
        <dbReference type="EMBL" id="PNR54821.1"/>
    </source>
</evidence>
<dbReference type="Proteomes" id="UP000006727">
    <property type="component" value="Chromosome 4"/>
</dbReference>
<dbReference type="Gramene" id="Pp3c4_3420V3.1">
    <property type="protein sequence ID" value="Pp3c4_3420V3.1"/>
    <property type="gene ID" value="Pp3c4_3420"/>
</dbReference>
<reference evidence="1 3" key="1">
    <citation type="journal article" date="2008" name="Science">
        <title>The Physcomitrella genome reveals evolutionary insights into the conquest of land by plants.</title>
        <authorList>
            <person name="Rensing S."/>
            <person name="Lang D."/>
            <person name="Zimmer A."/>
            <person name="Terry A."/>
            <person name="Salamov A."/>
            <person name="Shapiro H."/>
            <person name="Nishiyama T."/>
            <person name="Perroud P.-F."/>
            <person name="Lindquist E."/>
            <person name="Kamisugi Y."/>
            <person name="Tanahashi T."/>
            <person name="Sakakibara K."/>
            <person name="Fujita T."/>
            <person name="Oishi K."/>
            <person name="Shin-I T."/>
            <person name="Kuroki Y."/>
            <person name="Toyoda A."/>
            <person name="Suzuki Y."/>
            <person name="Hashimoto A."/>
            <person name="Yamaguchi K."/>
            <person name="Sugano A."/>
            <person name="Kohara Y."/>
            <person name="Fujiyama A."/>
            <person name="Anterola A."/>
            <person name="Aoki S."/>
            <person name="Ashton N."/>
            <person name="Barbazuk W.B."/>
            <person name="Barker E."/>
            <person name="Bennetzen J."/>
            <person name="Bezanilla M."/>
            <person name="Blankenship R."/>
            <person name="Cho S.H."/>
            <person name="Dutcher S."/>
            <person name="Estelle M."/>
            <person name="Fawcett J.A."/>
            <person name="Gundlach H."/>
            <person name="Hanada K."/>
            <person name="Heyl A."/>
            <person name="Hicks K.A."/>
            <person name="Hugh J."/>
            <person name="Lohr M."/>
            <person name="Mayer K."/>
            <person name="Melkozernov A."/>
            <person name="Murata T."/>
            <person name="Nelson D."/>
            <person name="Pils B."/>
            <person name="Prigge M."/>
            <person name="Reiss B."/>
            <person name="Renner T."/>
            <person name="Rombauts S."/>
            <person name="Rushton P."/>
            <person name="Sanderfoot A."/>
            <person name="Schween G."/>
            <person name="Shiu S.-H."/>
            <person name="Stueber K."/>
            <person name="Theodoulou F.L."/>
            <person name="Tu H."/>
            <person name="Van de Peer Y."/>
            <person name="Verrier P.J."/>
            <person name="Waters E."/>
            <person name="Wood A."/>
            <person name="Yang L."/>
            <person name="Cove D."/>
            <person name="Cuming A."/>
            <person name="Hasebe M."/>
            <person name="Lucas S."/>
            <person name="Mishler D.B."/>
            <person name="Reski R."/>
            <person name="Grigoriev I."/>
            <person name="Quatrano R.S."/>
            <person name="Boore J.L."/>
        </authorList>
    </citation>
    <scope>NUCLEOTIDE SEQUENCE [LARGE SCALE GENOMIC DNA]</scope>
    <source>
        <strain evidence="2 3">cv. Gransden 2004</strain>
    </source>
</reference>
<evidence type="ECO:0000313" key="3">
    <source>
        <dbReference type="Proteomes" id="UP000006727"/>
    </source>
</evidence>
<sequence>MDTEFESVDLVLRGTENFSLWLPGAIYPEFDQDHEEVHRFRAIEAQTVPLLLGVDMEIPPFISAEHYIEWIQGNLDPFMQVPNRTFAYKLLVKLADELNVYSPGHDSPLARTVEDSVWLRELASEMTYILENNRREVTDLRVYVKTTWPYSHALRALAVRVAEQPILDFSSNIFMKADMPVNRGRKDYIDWMERMRAPIWEILRPGSVFRLPNPLSRVLRKLAEDLECLPPRNELPLNLNDRDRCWDQLLNDLKTTDSSTNPAIRFGGVYVSHASPYQDFLRNLADELSAKEM</sequence>
<reference evidence="2" key="3">
    <citation type="submission" date="2020-12" db="UniProtKB">
        <authorList>
            <consortium name="EnsemblPlants"/>
        </authorList>
    </citation>
    <scope>IDENTIFICATION</scope>
</reference>
<dbReference type="RefSeq" id="XP_024374723.1">
    <property type="nucleotide sequence ID" value="XM_024518955.2"/>
</dbReference>
<keyword evidence="3" id="KW-1185">Reference proteome</keyword>
<dbReference type="KEGG" id="ppp:112281920"/>
<dbReference type="Gramene" id="Pp3c4_3420V3.2">
    <property type="protein sequence ID" value="Pp3c4_3420V3.2"/>
    <property type="gene ID" value="Pp3c4_3420"/>
</dbReference>
<protein>
    <submittedName>
        <fullName evidence="1 2">Uncharacterized protein</fullName>
    </submittedName>
</protein>
<organism evidence="1">
    <name type="scientific">Physcomitrium patens</name>
    <name type="common">Spreading-leaved earth moss</name>
    <name type="synonym">Physcomitrella patens</name>
    <dbReference type="NCBI Taxonomy" id="3218"/>
    <lineage>
        <taxon>Eukaryota</taxon>
        <taxon>Viridiplantae</taxon>
        <taxon>Streptophyta</taxon>
        <taxon>Embryophyta</taxon>
        <taxon>Bryophyta</taxon>
        <taxon>Bryophytina</taxon>
        <taxon>Bryopsida</taxon>
        <taxon>Funariidae</taxon>
        <taxon>Funariales</taxon>
        <taxon>Funariaceae</taxon>
        <taxon>Physcomitrium</taxon>
    </lineage>
</organism>
<proteinExistence type="predicted"/>
<name>A9TQE1_PHYPA</name>
<dbReference type="EMBL" id="ABEU02000004">
    <property type="protein sequence ID" value="PNR54821.1"/>
    <property type="molecule type" value="Genomic_DNA"/>
</dbReference>
<dbReference type="PaxDb" id="3218-PP1S287_53V6.1"/>
<dbReference type="EnsemblPlants" id="Pp3c4_3420V3.1">
    <property type="protein sequence ID" value="Pp3c4_3420V3.1"/>
    <property type="gene ID" value="Pp3c4_3420"/>
</dbReference>
<evidence type="ECO:0000313" key="2">
    <source>
        <dbReference type="EnsemblPlants" id="Pp3c4_3420V3.1"/>
    </source>
</evidence>
<reference evidence="1 3" key="2">
    <citation type="journal article" date="2018" name="Plant J.">
        <title>The Physcomitrella patens chromosome-scale assembly reveals moss genome structure and evolution.</title>
        <authorList>
            <person name="Lang D."/>
            <person name="Ullrich K.K."/>
            <person name="Murat F."/>
            <person name="Fuchs J."/>
            <person name="Jenkins J."/>
            <person name="Haas F.B."/>
            <person name="Piednoel M."/>
            <person name="Gundlach H."/>
            <person name="Van Bel M."/>
            <person name="Meyberg R."/>
            <person name="Vives C."/>
            <person name="Morata J."/>
            <person name="Symeonidi A."/>
            <person name="Hiss M."/>
            <person name="Muchero W."/>
            <person name="Kamisugi Y."/>
            <person name="Saleh O."/>
            <person name="Blanc G."/>
            <person name="Decker E.L."/>
            <person name="van Gessel N."/>
            <person name="Grimwood J."/>
            <person name="Hayes R.D."/>
            <person name="Graham S.W."/>
            <person name="Gunter L.E."/>
            <person name="McDaniel S.F."/>
            <person name="Hoernstein S.N.W."/>
            <person name="Larsson A."/>
            <person name="Li F.W."/>
            <person name="Perroud P.F."/>
            <person name="Phillips J."/>
            <person name="Ranjan P."/>
            <person name="Rokshar D.S."/>
            <person name="Rothfels C.J."/>
            <person name="Schneider L."/>
            <person name="Shu S."/>
            <person name="Stevenson D.W."/>
            <person name="Thummler F."/>
            <person name="Tillich M."/>
            <person name="Villarreal Aguilar J.C."/>
            <person name="Widiez T."/>
            <person name="Wong G.K."/>
            <person name="Wymore A."/>
            <person name="Zhang Y."/>
            <person name="Zimmer A.D."/>
            <person name="Quatrano R.S."/>
            <person name="Mayer K.F.X."/>
            <person name="Goodstein D."/>
            <person name="Casacuberta J.M."/>
            <person name="Vandepoele K."/>
            <person name="Reski R."/>
            <person name="Cuming A.C."/>
            <person name="Tuskan G.A."/>
            <person name="Maumus F."/>
            <person name="Salse J."/>
            <person name="Schmutz J."/>
            <person name="Rensing S.A."/>
        </authorList>
    </citation>
    <scope>NUCLEOTIDE SEQUENCE [LARGE SCALE GENOMIC DNA]</scope>
    <source>
        <strain evidence="2 3">cv. Gransden 2004</strain>
    </source>
</reference>
<dbReference type="EnsemblPlants" id="Pp3c4_3420V3.2">
    <property type="protein sequence ID" value="Pp3c4_3420V3.2"/>
    <property type="gene ID" value="Pp3c4_3420"/>
</dbReference>